<dbReference type="Proteomes" id="UP000799640">
    <property type="component" value="Unassembled WGS sequence"/>
</dbReference>
<evidence type="ECO:0000256" key="5">
    <source>
        <dbReference type="ARBA" id="ARBA00023204"/>
    </source>
</evidence>
<protein>
    <recommendedName>
        <fullName evidence="10">Centromere protein X</fullName>
    </recommendedName>
</protein>
<evidence type="ECO:0000313" key="8">
    <source>
        <dbReference type="EMBL" id="KAF2396440.1"/>
    </source>
</evidence>
<sequence>MPPKGASHAPFKPPRPVAKPAAASTSRTKATSARTSGGVTKSTAKGKGKARAAPASDDENASSTEGSEIEEQEEVRPARRGIVDDDEPPPIPEKLLARLLRDGFEDEGTKIGAEAMSVVGKYVETFVREAIARAMEERRAAEREAGDMGPDAGFLQVEDLEKLAPQLVLDF</sequence>
<evidence type="ECO:0000256" key="3">
    <source>
        <dbReference type="ARBA" id="ARBA00022763"/>
    </source>
</evidence>
<dbReference type="GO" id="GO:0071821">
    <property type="term" value="C:FANCM-MHF complex"/>
    <property type="evidence" value="ECO:0007669"/>
    <property type="project" value="TreeGrafter"/>
</dbReference>
<dbReference type="PANTHER" id="PTHR28680">
    <property type="entry name" value="CENTROMERE PROTEIN X"/>
    <property type="match status" value="1"/>
</dbReference>
<dbReference type="InterPro" id="IPR009072">
    <property type="entry name" value="Histone-fold"/>
</dbReference>
<evidence type="ECO:0008006" key="10">
    <source>
        <dbReference type="Google" id="ProtNLM"/>
    </source>
</evidence>
<comment type="subcellular location">
    <subcellularLocation>
        <location evidence="1">Nucleus</location>
    </subcellularLocation>
</comment>
<reference evidence="8" key="1">
    <citation type="journal article" date="2020" name="Stud. Mycol.">
        <title>101 Dothideomycetes genomes: a test case for predicting lifestyles and emergence of pathogens.</title>
        <authorList>
            <person name="Haridas S."/>
            <person name="Albert R."/>
            <person name="Binder M."/>
            <person name="Bloem J."/>
            <person name="Labutti K."/>
            <person name="Salamov A."/>
            <person name="Andreopoulos B."/>
            <person name="Baker S."/>
            <person name="Barry K."/>
            <person name="Bills G."/>
            <person name="Bluhm B."/>
            <person name="Cannon C."/>
            <person name="Castanera R."/>
            <person name="Culley D."/>
            <person name="Daum C."/>
            <person name="Ezra D."/>
            <person name="Gonzalez J."/>
            <person name="Henrissat B."/>
            <person name="Kuo A."/>
            <person name="Liang C."/>
            <person name="Lipzen A."/>
            <person name="Lutzoni F."/>
            <person name="Magnuson J."/>
            <person name="Mondo S."/>
            <person name="Nolan M."/>
            <person name="Ohm R."/>
            <person name="Pangilinan J."/>
            <person name="Park H.-J."/>
            <person name="Ramirez L."/>
            <person name="Alfaro M."/>
            <person name="Sun H."/>
            <person name="Tritt A."/>
            <person name="Yoshinaga Y."/>
            <person name="Zwiers L.-H."/>
            <person name="Turgeon B."/>
            <person name="Goodwin S."/>
            <person name="Spatafora J."/>
            <person name="Crous P."/>
            <person name="Grigoriev I."/>
        </authorList>
    </citation>
    <scope>NUCLEOTIDE SEQUENCE</scope>
    <source>
        <strain evidence="8">CBS 262.69</strain>
    </source>
</reference>
<evidence type="ECO:0000256" key="7">
    <source>
        <dbReference type="SAM" id="MobiDB-lite"/>
    </source>
</evidence>
<evidence type="ECO:0000256" key="6">
    <source>
        <dbReference type="ARBA" id="ARBA00023242"/>
    </source>
</evidence>
<dbReference type="CDD" id="cd22921">
    <property type="entry name" value="HFD_CENP-X"/>
    <property type="match status" value="1"/>
</dbReference>
<dbReference type="GO" id="GO:0046982">
    <property type="term" value="F:protein heterodimerization activity"/>
    <property type="evidence" value="ECO:0007669"/>
    <property type="project" value="InterPro"/>
</dbReference>
<accession>A0A6G1HKA6</accession>
<gene>
    <name evidence="8" type="ORF">EJ06DRAFT_240110</name>
</gene>
<dbReference type="OrthoDB" id="2500381at2759"/>
<dbReference type="AlphaFoldDB" id="A0A6G1HKA6"/>
<dbReference type="GO" id="GO:0031297">
    <property type="term" value="P:replication fork processing"/>
    <property type="evidence" value="ECO:0007669"/>
    <property type="project" value="TreeGrafter"/>
</dbReference>
<dbReference type="GO" id="GO:0006281">
    <property type="term" value="P:DNA repair"/>
    <property type="evidence" value="ECO:0007669"/>
    <property type="project" value="UniProtKB-KW"/>
</dbReference>
<dbReference type="Gene3D" id="1.10.20.10">
    <property type="entry name" value="Histone, subunit A"/>
    <property type="match status" value="1"/>
</dbReference>
<organism evidence="8 9">
    <name type="scientific">Trichodelitschia bisporula</name>
    <dbReference type="NCBI Taxonomy" id="703511"/>
    <lineage>
        <taxon>Eukaryota</taxon>
        <taxon>Fungi</taxon>
        <taxon>Dikarya</taxon>
        <taxon>Ascomycota</taxon>
        <taxon>Pezizomycotina</taxon>
        <taxon>Dothideomycetes</taxon>
        <taxon>Dothideomycetes incertae sedis</taxon>
        <taxon>Phaeotrichales</taxon>
        <taxon>Phaeotrichaceae</taxon>
        <taxon>Trichodelitschia</taxon>
    </lineage>
</organism>
<feature type="compositionally biased region" description="Low complexity" evidence="7">
    <location>
        <begin position="18"/>
        <end position="43"/>
    </location>
</feature>
<dbReference type="GO" id="GO:0051382">
    <property type="term" value="P:kinetochore assembly"/>
    <property type="evidence" value="ECO:0007669"/>
    <property type="project" value="InterPro"/>
</dbReference>
<dbReference type="Pfam" id="PF09415">
    <property type="entry name" value="CENP-X"/>
    <property type="match status" value="1"/>
</dbReference>
<evidence type="ECO:0000256" key="2">
    <source>
        <dbReference type="ARBA" id="ARBA00009359"/>
    </source>
</evidence>
<dbReference type="GO" id="GO:0003677">
    <property type="term" value="F:DNA binding"/>
    <property type="evidence" value="ECO:0007669"/>
    <property type="project" value="UniProtKB-KW"/>
</dbReference>
<dbReference type="EMBL" id="ML996707">
    <property type="protein sequence ID" value="KAF2396440.1"/>
    <property type="molecule type" value="Genomic_DNA"/>
</dbReference>
<keyword evidence="4" id="KW-0238">DNA-binding</keyword>
<keyword evidence="5" id="KW-0234">DNA repair</keyword>
<evidence type="ECO:0000256" key="4">
    <source>
        <dbReference type="ARBA" id="ARBA00023125"/>
    </source>
</evidence>
<keyword evidence="3" id="KW-0227">DNA damage</keyword>
<evidence type="ECO:0000313" key="9">
    <source>
        <dbReference type="Proteomes" id="UP000799640"/>
    </source>
</evidence>
<feature type="compositionally biased region" description="Basic and acidic residues" evidence="7">
    <location>
        <begin position="74"/>
        <end position="83"/>
    </location>
</feature>
<dbReference type="InterPro" id="IPR018552">
    <property type="entry name" value="CENP-X"/>
</dbReference>
<feature type="region of interest" description="Disordered" evidence="7">
    <location>
        <begin position="1"/>
        <end position="92"/>
    </location>
</feature>
<dbReference type="GO" id="GO:0000712">
    <property type="term" value="P:resolution of meiotic recombination intermediates"/>
    <property type="evidence" value="ECO:0007669"/>
    <property type="project" value="TreeGrafter"/>
</dbReference>
<proteinExistence type="inferred from homology"/>
<dbReference type="PANTHER" id="PTHR28680:SF1">
    <property type="entry name" value="CENTROMERE PROTEIN X"/>
    <property type="match status" value="1"/>
</dbReference>
<comment type="similarity">
    <text evidence="2">Belongs to the CENP-X/MHF2 family.</text>
</comment>
<keyword evidence="6" id="KW-0539">Nucleus</keyword>
<name>A0A6G1HKA6_9PEZI</name>
<evidence type="ECO:0000256" key="1">
    <source>
        <dbReference type="ARBA" id="ARBA00004123"/>
    </source>
</evidence>
<keyword evidence="9" id="KW-1185">Reference proteome</keyword>